<dbReference type="RefSeq" id="XP_026191561.1">
    <property type="nucleotide sequence ID" value="XM_026335776.1"/>
</dbReference>
<organism evidence="2 3">
    <name type="scientific">Cyclospora cayetanensis</name>
    <dbReference type="NCBI Taxonomy" id="88456"/>
    <lineage>
        <taxon>Eukaryota</taxon>
        <taxon>Sar</taxon>
        <taxon>Alveolata</taxon>
        <taxon>Apicomplexa</taxon>
        <taxon>Conoidasida</taxon>
        <taxon>Coccidia</taxon>
        <taxon>Eucoccidiorida</taxon>
        <taxon>Eimeriorina</taxon>
        <taxon>Eimeriidae</taxon>
        <taxon>Cyclospora</taxon>
    </lineage>
</organism>
<proteinExistence type="predicted"/>
<dbReference type="Proteomes" id="UP000515125">
    <property type="component" value="Unplaced"/>
</dbReference>
<reference evidence="3" key="1">
    <citation type="submission" date="2025-08" db="UniProtKB">
        <authorList>
            <consortium name="RefSeq"/>
        </authorList>
    </citation>
    <scope>IDENTIFICATION</scope>
</reference>
<feature type="compositionally biased region" description="Low complexity" evidence="1">
    <location>
        <begin position="198"/>
        <end position="210"/>
    </location>
</feature>
<feature type="region of interest" description="Disordered" evidence="1">
    <location>
        <begin position="198"/>
        <end position="218"/>
    </location>
</feature>
<evidence type="ECO:0000313" key="3">
    <source>
        <dbReference type="RefSeq" id="XP_026191561.1"/>
    </source>
</evidence>
<accession>A0A6P6RUM6</accession>
<dbReference type="AlphaFoldDB" id="A0A6P6RUM6"/>
<gene>
    <name evidence="3" type="primary">LOC113146934</name>
</gene>
<keyword evidence="2" id="KW-1185">Reference proteome</keyword>
<evidence type="ECO:0000313" key="2">
    <source>
        <dbReference type="Proteomes" id="UP000515125"/>
    </source>
</evidence>
<dbReference type="OrthoDB" id="349216at2759"/>
<evidence type="ECO:0000256" key="1">
    <source>
        <dbReference type="SAM" id="MobiDB-lite"/>
    </source>
</evidence>
<name>A0A6P6RUM6_9EIME</name>
<dbReference type="GeneID" id="113146934"/>
<protein>
    <submittedName>
        <fullName evidence="3">Protein elav-like</fullName>
    </submittedName>
</protein>
<sequence length="363" mass="38380">MTSPQVTQRNRQTALLHLVQSANRLSKPVWHRPTAAAAAAATAAAAAAATAATAAGTACDAADGVLAPRATADDEDGAAEDGHAPEIDLSLVRVLAVGCDLFVDEVLQSAAAYAMAKRHQKQHPSALHQKKQQQQQQQTLLQWLQQPAVISVSEVDLCLQRLWGENALLALQEEQQQQQQQQQQLMPEEGQQLAALSETNSSLLQEQQSSRRCSVSAADSGEQAAPECAATAEAGAADEATDEMELLDALFSDPGAAAEDSIAVADSSSAAERHQLSLQQDLGKTPIPSVLAPFGELPDSSARYPARTGDEELQRLLQEASSLASSVAQQFVQLQSSAASGNESRQTAPKTLLDVFDQGLYDS</sequence>